<dbReference type="EMBL" id="CP016094">
    <property type="protein sequence ID" value="AOS45465.1"/>
    <property type="molecule type" value="Genomic_DNA"/>
</dbReference>
<accession>A0A1D8AX42</accession>
<feature type="domain" description="PIN-like" evidence="1">
    <location>
        <begin position="5"/>
        <end position="105"/>
    </location>
</feature>
<reference evidence="2 3" key="1">
    <citation type="submission" date="2016-06" db="EMBL/GenBank/DDBJ databases">
        <title>Three novel species with peptidoglycan cell walls form the new genus Lacunisphaera gen. nov. in the family Opitutaceae of the verrucomicrobial subdivision 4.</title>
        <authorList>
            <person name="Rast P."/>
            <person name="Gloeckner I."/>
            <person name="Jogler M."/>
            <person name="Boedeker C."/>
            <person name="Jeske O."/>
            <person name="Wiegand S."/>
            <person name="Reinhardt R."/>
            <person name="Schumann P."/>
            <person name="Rohde M."/>
            <person name="Spring S."/>
            <person name="Gloeckner F.O."/>
            <person name="Jogler C."/>
        </authorList>
    </citation>
    <scope>NUCLEOTIDE SEQUENCE [LARGE SCALE GENOMIC DNA]</scope>
    <source>
        <strain evidence="2 3">IG16b</strain>
    </source>
</reference>
<dbReference type="STRING" id="1838286.Verru16b_02546"/>
<dbReference type="Pfam" id="PF18475">
    <property type="entry name" value="PIN7"/>
    <property type="match status" value="1"/>
</dbReference>
<dbReference type="OrthoDB" id="196280at2"/>
<dbReference type="KEGG" id="obg:Verru16b_02546"/>
<dbReference type="RefSeq" id="WP_069962610.1">
    <property type="nucleotide sequence ID" value="NZ_CP016094.1"/>
</dbReference>
<name>A0A1D8AX42_9BACT</name>
<protein>
    <recommendedName>
        <fullName evidence="1">PIN-like domain-containing protein</fullName>
    </recommendedName>
</protein>
<dbReference type="AlphaFoldDB" id="A0A1D8AX42"/>
<evidence type="ECO:0000313" key="3">
    <source>
        <dbReference type="Proteomes" id="UP000095228"/>
    </source>
</evidence>
<evidence type="ECO:0000259" key="1">
    <source>
        <dbReference type="Pfam" id="PF18475"/>
    </source>
</evidence>
<dbReference type="InterPro" id="IPR041494">
    <property type="entry name" value="PIN7"/>
</dbReference>
<dbReference type="Proteomes" id="UP000095228">
    <property type="component" value="Chromosome"/>
</dbReference>
<keyword evidence="3" id="KW-1185">Reference proteome</keyword>
<evidence type="ECO:0000313" key="2">
    <source>
        <dbReference type="EMBL" id="AOS45465.1"/>
    </source>
</evidence>
<sequence length="219" mass="24183">MHFVLVDFQNVTKVDLDRLSVDNVVLLLFLGENQKKLSASLERQVIHHPAEVRLIKVGESTPNALDKKLSGYLGGLCSRHREADFYIVSKDKDFDLVVSCLRGTGLRVDRYDAFEEMPIVAPKKGGSSRPPFPMVMPVEAPVQLPVTPTPKGAADKMAKFILHLRRSQASNRTKLEHSIAAYFKPSLPAGGMKGVIAELKKRGVVAIDDKDHVTYPAPT</sequence>
<organism evidence="2 3">
    <name type="scientific">Lacunisphaera limnophila</name>
    <dbReference type="NCBI Taxonomy" id="1838286"/>
    <lineage>
        <taxon>Bacteria</taxon>
        <taxon>Pseudomonadati</taxon>
        <taxon>Verrucomicrobiota</taxon>
        <taxon>Opitutia</taxon>
        <taxon>Opitutales</taxon>
        <taxon>Opitutaceae</taxon>
        <taxon>Lacunisphaera</taxon>
    </lineage>
</organism>
<gene>
    <name evidence="2" type="ORF">Verru16b_02546</name>
</gene>
<proteinExistence type="predicted"/>